<evidence type="ECO:0000256" key="1">
    <source>
        <dbReference type="SAM" id="SignalP"/>
    </source>
</evidence>
<gene>
    <name evidence="3" type="ORF">BN1050_01003</name>
</gene>
<dbReference type="PROSITE" id="PS51272">
    <property type="entry name" value="SLH"/>
    <property type="match status" value="3"/>
</dbReference>
<feature type="domain" description="SLH" evidence="2">
    <location>
        <begin position="825"/>
        <end position="886"/>
    </location>
</feature>
<feature type="chain" id="PRO_5001741654" evidence="1">
    <location>
        <begin position="31"/>
        <end position="947"/>
    </location>
</feature>
<sequence length="947" mass="104953">MKPSIVKRSVATVVASVMLTTSILPMAASAEEATAQEIPQQDTMQQIIQAIDKLPAPSAVNVINEQAINEAQQQVAMLTEEQRLALPNYAKLQALITTLATVKVIDSIAKLPAVSLTNTTEILQVEAAYNALADKQAVKNVVKLQEALTQLTTMQKPITAFEQSLAKFTDATITKEVLFKLEESYNALNETQRQYVDYNQLKHWAELLEQNHKALITAIAALPKPEQITVAHRAQIEQLLTSFHALSLEQQQAIPNAFTLLEADAALEVVEKSLNTTAKQVQMKIAVLPTTLDSKDRELIIQVRALYEQLTTRQKHAVSNYQRLVEAERALLIQGDAVMTLIAEIAKLPALTKLSIKEQALVEQLKNNYNALSAAQKVEVTNAAILLAAEQKMQALMDADKKDKIKPINDAIDKIIQKSQLTLADESKIADIRTALSGLTNEQLSQVKNLDKFKKLEEQMVSTKTKIRKIIADIAALPAVEKITVKDDATVQAIRKSLGGLSTVQREDIWNYTKLVAIEDAIHMLKMTPQAQYVFQAIEKLPVVGQIRLVDESQVLAVQSEYEQLALGERIMITNYQKLLEAGKQIITLKQQQAPKGFEHAFTTSKGISSLKEIAETHTLYLTTSALKTIDIALAPEFIAAVKAHNYEQVSITTATGVVIDVPLAVFRSQLRKTSTLLITKKETVVANRPAVMIELSERTQSGKVEPLNLANKAIKIRVPLAVFQTFNQNGALLMVKEDGFVPVMHRVVNDVVEIQLQANGHYIYSTEWVSFRDVAQHPDALAVEKLATRHIIKGVTPATFAPNKKITRAQFGAMIARALHLTAHEQTVYEDVKGQWYERDIQALYEAGITKSTGDYQPNALLTRQHAAVFMARVLAYTGQQIEAKQSSSYIDQQAIGKDYVAAVALLKELNIMGGRPDNTFGPQENLTRIQMAKILYRTMLEAKLL</sequence>
<proteinExistence type="predicted"/>
<evidence type="ECO:0000313" key="3">
    <source>
        <dbReference type="EMBL" id="CEA01720.1"/>
    </source>
</evidence>
<dbReference type="Pfam" id="PF00395">
    <property type="entry name" value="SLH"/>
    <property type="match status" value="3"/>
</dbReference>
<feature type="domain" description="SLH" evidence="2">
    <location>
        <begin position="888"/>
        <end position="947"/>
    </location>
</feature>
<keyword evidence="1" id="KW-0732">Signal</keyword>
<name>A0A078M625_9BACL</name>
<dbReference type="HOGENOM" id="CLU_310531_0_0_9"/>
<dbReference type="EMBL" id="LN483074">
    <property type="protein sequence ID" value="CEA01720.1"/>
    <property type="molecule type" value="Genomic_DNA"/>
</dbReference>
<dbReference type="PANTHER" id="PTHR43308:SF5">
    <property type="entry name" value="S-LAYER PROTEIN _ PEPTIDOGLYCAN ENDO-BETA-N-ACETYLGLUCOSAMINIDASE"/>
    <property type="match status" value="1"/>
</dbReference>
<dbReference type="AlphaFoldDB" id="A0A078M625"/>
<accession>A0A078M625</accession>
<feature type="domain" description="SLH" evidence="2">
    <location>
        <begin position="767"/>
        <end position="824"/>
    </location>
</feature>
<dbReference type="PATRIC" id="fig|1461583.4.peg.964"/>
<reference evidence="3" key="1">
    <citation type="submission" date="2014-07" db="EMBL/GenBank/DDBJ databases">
        <authorList>
            <person name="Urmite Genomes Urmite Genomes"/>
        </authorList>
    </citation>
    <scope>NUCLEOTIDE SEQUENCE</scope>
    <source>
        <strain evidence="3">13S34_air</strain>
    </source>
</reference>
<protein>
    <submittedName>
        <fullName evidence="3">Endoglucanase</fullName>
    </submittedName>
</protein>
<organism evidence="3">
    <name type="scientific">Metalysinibacillus saudimassiliensis</name>
    <dbReference type="NCBI Taxonomy" id="1461583"/>
    <lineage>
        <taxon>Bacteria</taxon>
        <taxon>Bacillati</taxon>
        <taxon>Bacillota</taxon>
        <taxon>Bacilli</taxon>
        <taxon>Bacillales</taxon>
        <taxon>Caryophanaceae</taxon>
        <taxon>Metalysinibacillus</taxon>
    </lineage>
</organism>
<dbReference type="InterPro" id="IPR001119">
    <property type="entry name" value="SLH_dom"/>
</dbReference>
<dbReference type="InterPro" id="IPR051465">
    <property type="entry name" value="Cell_Envelope_Struct_Comp"/>
</dbReference>
<evidence type="ECO:0000259" key="2">
    <source>
        <dbReference type="PROSITE" id="PS51272"/>
    </source>
</evidence>
<dbReference type="PANTHER" id="PTHR43308">
    <property type="entry name" value="OUTER MEMBRANE PROTEIN ALPHA-RELATED"/>
    <property type="match status" value="1"/>
</dbReference>
<feature type="signal peptide" evidence="1">
    <location>
        <begin position="1"/>
        <end position="30"/>
    </location>
</feature>